<dbReference type="InterPro" id="IPR023347">
    <property type="entry name" value="Lysozyme_dom_sf"/>
</dbReference>
<sequence length="171" mass="19867">MRTRSKLVVLSFCLVCLSCLRLSAQDGRNLLLSLPPFERAVVCIKHFEGLHGFKDAPYVGYGHKLQKRERFTAAMTERQADSLLRADLMKRLMIFKDYGKDALLLAVLSYNVGTDRLLGYGKYPKSQLLRKIESGDRNFYREFISFCRYKGKVLRGLVKRRRVEFALFYIP</sequence>
<dbReference type="GO" id="GO:0042742">
    <property type="term" value="P:defense response to bacterium"/>
    <property type="evidence" value="ECO:0007669"/>
    <property type="project" value="UniProtKB-KW"/>
</dbReference>
<dbReference type="Proteomes" id="UP001179540">
    <property type="component" value="Chromosome"/>
</dbReference>
<gene>
    <name evidence="2" type="ORF">NY149_06620</name>
</gene>
<dbReference type="GO" id="GO:0009253">
    <property type="term" value="P:peptidoglycan catabolic process"/>
    <property type="evidence" value="ECO:0007669"/>
    <property type="project" value="InterPro"/>
</dbReference>
<comment type="catalytic activity">
    <reaction evidence="1">
        <text>Hydrolysis of (1-&gt;4)-beta-linkages between N-acetylmuramic acid and N-acetyl-D-glucosamine residues in a peptidoglycan and between N-acetyl-D-glucosamine residues in chitodextrins.</text>
        <dbReference type="EC" id="3.2.1.17"/>
    </reaction>
</comment>
<dbReference type="GO" id="GO:0031640">
    <property type="term" value="P:killing of cells of another organism"/>
    <property type="evidence" value="ECO:0007669"/>
    <property type="project" value="UniProtKB-KW"/>
</dbReference>
<dbReference type="InterPro" id="IPR023346">
    <property type="entry name" value="Lysozyme-like_dom_sf"/>
</dbReference>
<dbReference type="Pfam" id="PF00959">
    <property type="entry name" value="Phage_lysozyme"/>
    <property type="match status" value="1"/>
</dbReference>
<accession>A0A2D2NRG3</accession>
<keyword evidence="1" id="KW-0929">Antimicrobial</keyword>
<dbReference type="GO" id="GO:0003796">
    <property type="term" value="F:lysozyme activity"/>
    <property type="evidence" value="ECO:0007669"/>
    <property type="project" value="UniProtKB-EC"/>
</dbReference>
<evidence type="ECO:0000313" key="2">
    <source>
        <dbReference type="EMBL" id="WCF98196.1"/>
    </source>
</evidence>
<dbReference type="RefSeq" id="WP_004584350.1">
    <property type="nucleotide sequence ID" value="NZ_BAABSK010000004.1"/>
</dbReference>
<comment type="similarity">
    <text evidence="1">Belongs to the glycosyl hydrolase 24 family.</text>
</comment>
<name>A0A2D2NRG3_PORGN</name>
<organism evidence="2 3">
    <name type="scientific">Porphyromonas gingivalis</name>
    <name type="common">Bacteroides gingivalis</name>
    <dbReference type="NCBI Taxonomy" id="837"/>
    <lineage>
        <taxon>Bacteria</taxon>
        <taxon>Pseudomonadati</taxon>
        <taxon>Bacteroidota</taxon>
        <taxon>Bacteroidia</taxon>
        <taxon>Bacteroidales</taxon>
        <taxon>Porphyromonadaceae</taxon>
        <taxon>Porphyromonas</taxon>
    </lineage>
</organism>
<keyword evidence="1" id="KW-0081">Bacteriolytic enzyme</keyword>
<proteinExistence type="inferred from homology"/>
<reference evidence="2" key="1">
    <citation type="submission" date="2023-01" db="EMBL/GenBank/DDBJ databases">
        <title>Phages are important unrecognized players in the ecology of the oral pathogen Porphyromonas gingivalis.</title>
        <authorList>
            <person name="Matrishin C.B."/>
            <person name="Kauffman K.M."/>
        </authorList>
    </citation>
    <scope>NUCLEOTIDE SEQUENCE</scope>
    <source>
        <strain evidence="2">HG1691old</strain>
    </source>
</reference>
<dbReference type="GO" id="GO:0016998">
    <property type="term" value="P:cell wall macromolecule catabolic process"/>
    <property type="evidence" value="ECO:0007669"/>
    <property type="project" value="InterPro"/>
</dbReference>
<dbReference type="Gene3D" id="1.10.530.40">
    <property type="match status" value="1"/>
</dbReference>
<dbReference type="AlphaFoldDB" id="A0A2D2NRG3"/>
<dbReference type="EMBL" id="CP116613">
    <property type="protein sequence ID" value="WCF98196.1"/>
    <property type="molecule type" value="Genomic_DNA"/>
</dbReference>
<evidence type="ECO:0000313" key="3">
    <source>
        <dbReference type="Proteomes" id="UP001179540"/>
    </source>
</evidence>
<dbReference type="EC" id="3.2.1.17" evidence="1"/>
<keyword evidence="1" id="KW-0378">Hydrolase</keyword>
<dbReference type="SUPFAM" id="SSF53955">
    <property type="entry name" value="Lysozyme-like"/>
    <property type="match status" value="1"/>
</dbReference>
<keyword evidence="1" id="KW-0326">Glycosidase</keyword>
<dbReference type="InterPro" id="IPR002196">
    <property type="entry name" value="Glyco_hydro_24"/>
</dbReference>
<evidence type="ECO:0000256" key="1">
    <source>
        <dbReference type="RuleBase" id="RU003788"/>
    </source>
</evidence>
<protein>
    <recommendedName>
        <fullName evidence="1">Lysozyme</fullName>
        <ecNumber evidence="1">3.2.1.17</ecNumber>
    </recommendedName>
</protein>
<dbReference type="SMR" id="A0A2D2NRG3"/>